<comment type="caution">
    <text evidence="1">The sequence shown here is derived from an EMBL/GenBank/DDBJ whole genome shotgun (WGS) entry which is preliminary data.</text>
</comment>
<evidence type="ECO:0000313" key="1">
    <source>
        <dbReference type="EMBL" id="KKM12877.1"/>
    </source>
</evidence>
<proteinExistence type="predicted"/>
<accession>A0A0F9HCM2</accession>
<dbReference type="AlphaFoldDB" id="A0A0F9HCM2"/>
<sequence length="135" mass="14818">PIRDPSKACNDAARYAACPGSFHGLSLEDGVELVTTMHGKRIVGTWGTARCVSLRAPKISDSGTWTNIGSWQHVMSSRDFDQNARAIAYAYSNNQPLAQGITMGHVDPELHKLDEAQLLDYDLDSIYPDARASPW</sequence>
<gene>
    <name evidence="1" type="ORF">LCGC14_1719660</name>
</gene>
<dbReference type="EMBL" id="LAZR01015454">
    <property type="protein sequence ID" value="KKM12877.1"/>
    <property type="molecule type" value="Genomic_DNA"/>
</dbReference>
<name>A0A0F9HCM2_9ZZZZ</name>
<protein>
    <submittedName>
        <fullName evidence="1">Uncharacterized protein</fullName>
    </submittedName>
</protein>
<feature type="non-terminal residue" evidence="1">
    <location>
        <position position="1"/>
    </location>
</feature>
<organism evidence="1">
    <name type="scientific">marine sediment metagenome</name>
    <dbReference type="NCBI Taxonomy" id="412755"/>
    <lineage>
        <taxon>unclassified sequences</taxon>
        <taxon>metagenomes</taxon>
        <taxon>ecological metagenomes</taxon>
    </lineage>
</organism>
<reference evidence="1" key="1">
    <citation type="journal article" date="2015" name="Nature">
        <title>Complex archaea that bridge the gap between prokaryotes and eukaryotes.</title>
        <authorList>
            <person name="Spang A."/>
            <person name="Saw J.H."/>
            <person name="Jorgensen S.L."/>
            <person name="Zaremba-Niedzwiedzka K."/>
            <person name="Martijn J."/>
            <person name="Lind A.E."/>
            <person name="van Eijk R."/>
            <person name="Schleper C."/>
            <person name="Guy L."/>
            <person name="Ettema T.J."/>
        </authorList>
    </citation>
    <scope>NUCLEOTIDE SEQUENCE</scope>
</reference>